<evidence type="ECO:0000313" key="3">
    <source>
        <dbReference type="Proteomes" id="UP001066276"/>
    </source>
</evidence>
<reference evidence="2" key="1">
    <citation type="journal article" date="2022" name="bioRxiv">
        <title>Sequencing and chromosome-scale assembly of the giantPleurodeles waltlgenome.</title>
        <authorList>
            <person name="Brown T."/>
            <person name="Elewa A."/>
            <person name="Iarovenko S."/>
            <person name="Subramanian E."/>
            <person name="Araus A.J."/>
            <person name="Petzold A."/>
            <person name="Susuki M."/>
            <person name="Suzuki K.-i.T."/>
            <person name="Hayashi T."/>
            <person name="Toyoda A."/>
            <person name="Oliveira C."/>
            <person name="Osipova E."/>
            <person name="Leigh N.D."/>
            <person name="Simon A."/>
            <person name="Yun M.H."/>
        </authorList>
    </citation>
    <scope>NUCLEOTIDE SEQUENCE</scope>
    <source>
        <strain evidence="2">20211129_DDA</strain>
        <tissue evidence="2">Liver</tissue>
    </source>
</reference>
<dbReference type="AlphaFoldDB" id="A0AAV7M8W0"/>
<evidence type="ECO:0000256" key="1">
    <source>
        <dbReference type="SAM" id="MobiDB-lite"/>
    </source>
</evidence>
<gene>
    <name evidence="2" type="ORF">NDU88_005287</name>
</gene>
<name>A0AAV7M8W0_PLEWA</name>
<sequence>MKAVAGRDAEQLSGLVDCGVGESALGPTAVSMRSAIFGRGEDPRGELKGASGLSVKGRRWGPKRWLARQRPKDFLPWPSFPSPITLKRASLKHRPQEVVEDQRHPECVEGKTAGE</sequence>
<evidence type="ECO:0000313" key="2">
    <source>
        <dbReference type="EMBL" id="KAJ1100200.1"/>
    </source>
</evidence>
<feature type="compositionally biased region" description="Basic and acidic residues" evidence="1">
    <location>
        <begin position="94"/>
        <end position="115"/>
    </location>
</feature>
<dbReference type="EMBL" id="JANPWB010000014">
    <property type="protein sequence ID" value="KAJ1100200.1"/>
    <property type="molecule type" value="Genomic_DNA"/>
</dbReference>
<feature type="region of interest" description="Disordered" evidence="1">
    <location>
        <begin position="92"/>
        <end position="115"/>
    </location>
</feature>
<protein>
    <submittedName>
        <fullName evidence="2">Uncharacterized protein</fullName>
    </submittedName>
</protein>
<keyword evidence="3" id="KW-1185">Reference proteome</keyword>
<comment type="caution">
    <text evidence="2">The sequence shown here is derived from an EMBL/GenBank/DDBJ whole genome shotgun (WGS) entry which is preliminary data.</text>
</comment>
<organism evidence="2 3">
    <name type="scientific">Pleurodeles waltl</name>
    <name type="common">Iberian ribbed newt</name>
    <dbReference type="NCBI Taxonomy" id="8319"/>
    <lineage>
        <taxon>Eukaryota</taxon>
        <taxon>Metazoa</taxon>
        <taxon>Chordata</taxon>
        <taxon>Craniata</taxon>
        <taxon>Vertebrata</taxon>
        <taxon>Euteleostomi</taxon>
        <taxon>Amphibia</taxon>
        <taxon>Batrachia</taxon>
        <taxon>Caudata</taxon>
        <taxon>Salamandroidea</taxon>
        <taxon>Salamandridae</taxon>
        <taxon>Pleurodelinae</taxon>
        <taxon>Pleurodeles</taxon>
    </lineage>
</organism>
<accession>A0AAV7M8W0</accession>
<dbReference type="Proteomes" id="UP001066276">
    <property type="component" value="Chromosome 10"/>
</dbReference>
<proteinExistence type="predicted"/>